<evidence type="ECO:0000313" key="12">
    <source>
        <dbReference type="Proteomes" id="UP000070560"/>
    </source>
</evidence>
<reference evidence="11 12" key="1">
    <citation type="submission" date="2015-10" db="EMBL/GenBank/DDBJ databases">
        <title>Candidatus Desulfofervidus auxilii, a hydrogenotrophic sulfate-reducing bacterium involved in the thermophilic anaerobic oxidation of methane.</title>
        <authorList>
            <person name="Krukenberg V."/>
            <person name="Richter M."/>
            <person name="Wegener G."/>
        </authorList>
    </citation>
    <scope>NUCLEOTIDE SEQUENCE [LARGE SCALE GENOMIC DNA]</scope>
    <source>
        <strain evidence="11 12">HS1</strain>
    </source>
</reference>
<dbReference type="PANTHER" id="PTHR15822:SF4">
    <property type="entry name" value="TYROSYL-DNA PHOSPHODIESTERASE 2"/>
    <property type="match status" value="1"/>
</dbReference>
<evidence type="ECO:0000256" key="8">
    <source>
        <dbReference type="ARBA" id="ARBA00023204"/>
    </source>
</evidence>
<name>A0A7U4THL3_DESA2</name>
<dbReference type="OrthoDB" id="155529at2"/>
<dbReference type="GO" id="GO:0006281">
    <property type="term" value="P:DNA repair"/>
    <property type="evidence" value="ECO:0007669"/>
    <property type="project" value="UniProtKB-KW"/>
</dbReference>
<dbReference type="EMBL" id="CP013015">
    <property type="protein sequence ID" value="AMM40321.1"/>
    <property type="molecule type" value="Genomic_DNA"/>
</dbReference>
<keyword evidence="5" id="KW-0227">DNA damage</keyword>
<evidence type="ECO:0000313" key="11">
    <source>
        <dbReference type="EMBL" id="AMM40321.1"/>
    </source>
</evidence>
<dbReference type="InterPro" id="IPR005135">
    <property type="entry name" value="Endo/exonuclease/phosphatase"/>
</dbReference>
<dbReference type="InterPro" id="IPR036691">
    <property type="entry name" value="Endo/exonu/phosph_ase_sf"/>
</dbReference>
<accession>A0A7U4THL3</accession>
<keyword evidence="7" id="KW-0460">Magnesium</keyword>
<evidence type="ECO:0000256" key="6">
    <source>
        <dbReference type="ARBA" id="ARBA00022801"/>
    </source>
</evidence>
<dbReference type="GO" id="GO:0046872">
    <property type="term" value="F:metal ion binding"/>
    <property type="evidence" value="ECO:0007669"/>
    <property type="project" value="UniProtKB-KW"/>
</dbReference>
<feature type="signal peptide" evidence="9">
    <location>
        <begin position="1"/>
        <end position="26"/>
    </location>
</feature>
<evidence type="ECO:0000256" key="4">
    <source>
        <dbReference type="ARBA" id="ARBA00022723"/>
    </source>
</evidence>
<gene>
    <name evidence="11" type="ORF">HS1_000515</name>
</gene>
<keyword evidence="8" id="KW-0234">DNA repair</keyword>
<evidence type="ECO:0000256" key="2">
    <source>
        <dbReference type="ARBA" id="ARBA00001946"/>
    </source>
</evidence>
<keyword evidence="12" id="KW-1185">Reference proteome</keyword>
<dbReference type="GO" id="GO:0004519">
    <property type="term" value="F:endonuclease activity"/>
    <property type="evidence" value="ECO:0007669"/>
    <property type="project" value="UniProtKB-KW"/>
</dbReference>
<dbReference type="KEGG" id="daw:HS1_000515"/>
<dbReference type="SUPFAM" id="SSF56219">
    <property type="entry name" value="DNase I-like"/>
    <property type="match status" value="1"/>
</dbReference>
<evidence type="ECO:0000256" key="1">
    <source>
        <dbReference type="ARBA" id="ARBA00001936"/>
    </source>
</evidence>
<dbReference type="PANTHER" id="PTHR15822">
    <property type="entry name" value="TRAF AND TNF RECEPTOR-ASSOCIATED PROTEIN"/>
    <property type="match status" value="1"/>
</dbReference>
<evidence type="ECO:0000256" key="9">
    <source>
        <dbReference type="SAM" id="SignalP"/>
    </source>
</evidence>
<keyword evidence="11" id="KW-0255">Endonuclease</keyword>
<evidence type="ECO:0000256" key="7">
    <source>
        <dbReference type="ARBA" id="ARBA00022842"/>
    </source>
</evidence>
<evidence type="ECO:0000259" key="10">
    <source>
        <dbReference type="Pfam" id="PF03372"/>
    </source>
</evidence>
<evidence type="ECO:0000256" key="3">
    <source>
        <dbReference type="ARBA" id="ARBA00022722"/>
    </source>
</evidence>
<protein>
    <submittedName>
        <fullName evidence="11">Endonuclease</fullName>
    </submittedName>
</protein>
<organism evidence="11 12">
    <name type="scientific">Desulfofervidus auxilii</name>
    <dbReference type="NCBI Taxonomy" id="1621989"/>
    <lineage>
        <taxon>Bacteria</taxon>
        <taxon>Pseudomonadati</taxon>
        <taxon>Thermodesulfobacteriota</taxon>
        <taxon>Candidatus Desulfofervidia</taxon>
        <taxon>Candidatus Desulfofervidales</taxon>
        <taxon>Candidatus Desulfofervidaceae</taxon>
        <taxon>Candidatus Desulfofervidus</taxon>
    </lineage>
</organism>
<dbReference type="InterPro" id="IPR051547">
    <property type="entry name" value="TDP2-like"/>
</dbReference>
<dbReference type="Pfam" id="PF03372">
    <property type="entry name" value="Exo_endo_phos"/>
    <property type="match status" value="1"/>
</dbReference>
<keyword evidence="9" id="KW-0732">Signal</keyword>
<dbReference type="AlphaFoldDB" id="A0A7U4THL3"/>
<dbReference type="Gene3D" id="3.60.10.10">
    <property type="entry name" value="Endonuclease/exonuclease/phosphatase"/>
    <property type="match status" value="1"/>
</dbReference>
<dbReference type="Proteomes" id="UP000070560">
    <property type="component" value="Chromosome"/>
</dbReference>
<sequence>MKHFIKTKFVVSFIALLVLLANFSLAWSWQAQCTDVTARGYLNVLTINLLFSEVKDREIRLENITNFIAGQAEKGDPVDIILLQEVVGGPLSGTINSSLDLKRLLAKKGMKYNLSYRLANGLPGILTVGNAILSRCRIIFTISKTLPFVSEEPFEGFEIPLKRKVMMSRIKIPNFGKINIYNTHLCAFCDPTERLQQTQVLLDFIRTVEKSIWWDENPVILGGDFNINLNITEEREAYDQIVDFGFIDTYSTANGCYSCCSDEEGYLGCTYAVLGNPYSGEEEFKRIDYIFVKGEGLDIADSIVVFNTDPDWVSDHSGVLSKISLP</sequence>
<comment type="cofactor">
    <cofactor evidence="1">
        <name>Mn(2+)</name>
        <dbReference type="ChEBI" id="CHEBI:29035"/>
    </cofactor>
</comment>
<dbReference type="RefSeq" id="WP_066060626.1">
    <property type="nucleotide sequence ID" value="NZ_CP013015.1"/>
</dbReference>
<evidence type="ECO:0000256" key="5">
    <source>
        <dbReference type="ARBA" id="ARBA00022763"/>
    </source>
</evidence>
<keyword evidence="6" id="KW-0378">Hydrolase</keyword>
<feature type="domain" description="Endonuclease/exonuclease/phosphatase" evidence="10">
    <location>
        <begin position="45"/>
        <end position="316"/>
    </location>
</feature>
<keyword evidence="4" id="KW-0479">Metal-binding</keyword>
<proteinExistence type="predicted"/>
<feature type="chain" id="PRO_5031448881" evidence="9">
    <location>
        <begin position="27"/>
        <end position="326"/>
    </location>
</feature>
<keyword evidence="3" id="KW-0540">Nuclease</keyword>
<comment type="cofactor">
    <cofactor evidence="2">
        <name>Mg(2+)</name>
        <dbReference type="ChEBI" id="CHEBI:18420"/>
    </cofactor>
</comment>
<dbReference type="GO" id="GO:0016787">
    <property type="term" value="F:hydrolase activity"/>
    <property type="evidence" value="ECO:0007669"/>
    <property type="project" value="UniProtKB-KW"/>
</dbReference>